<evidence type="ECO:0000313" key="19">
    <source>
        <dbReference type="EMBL" id="MBB6733114.1"/>
    </source>
</evidence>
<dbReference type="Gene3D" id="3.40.50.2300">
    <property type="match status" value="2"/>
</dbReference>
<evidence type="ECO:0000256" key="3">
    <source>
        <dbReference type="ARBA" id="ARBA00006402"/>
    </source>
</evidence>
<reference evidence="19 20" key="1">
    <citation type="submission" date="2020-08" db="EMBL/GenBank/DDBJ databases">
        <title>Cohnella phylogeny.</title>
        <authorList>
            <person name="Dunlap C."/>
        </authorList>
    </citation>
    <scope>NUCLEOTIDE SEQUENCE [LARGE SCALE GENOMIC DNA]</scope>
    <source>
        <strain evidence="19 20">CBP 2801</strain>
    </source>
</reference>
<dbReference type="PANTHER" id="PTHR43047:SF72">
    <property type="entry name" value="OSMOSENSING HISTIDINE PROTEIN KINASE SLN1"/>
    <property type="match status" value="1"/>
</dbReference>
<evidence type="ECO:0000256" key="1">
    <source>
        <dbReference type="ARBA" id="ARBA00000085"/>
    </source>
</evidence>
<dbReference type="CDD" id="cd16922">
    <property type="entry name" value="HATPase_EvgS-ArcB-TorS-like"/>
    <property type="match status" value="1"/>
</dbReference>
<comment type="similarity">
    <text evidence="3">In the N-terminal section; belongs to the phytochrome family.</text>
</comment>
<keyword evidence="5 14" id="KW-0597">Phosphoprotein</keyword>
<evidence type="ECO:0000256" key="12">
    <source>
        <dbReference type="ARBA" id="ARBA00023306"/>
    </source>
</evidence>
<protein>
    <recommendedName>
        <fullName evidence="13">Circadian input-output histidine kinase CikA</fullName>
        <ecNumber evidence="4">2.7.13.3</ecNumber>
    </recommendedName>
</protein>
<evidence type="ECO:0000256" key="8">
    <source>
        <dbReference type="ARBA" id="ARBA00022777"/>
    </source>
</evidence>
<dbReference type="GO" id="GO:0009927">
    <property type="term" value="F:histidine phosphotransfer kinase activity"/>
    <property type="evidence" value="ECO:0007669"/>
    <property type="project" value="TreeGrafter"/>
</dbReference>
<dbReference type="SUPFAM" id="SSF52172">
    <property type="entry name" value="CheY-like"/>
    <property type="match status" value="2"/>
</dbReference>
<dbReference type="InterPro" id="IPR036097">
    <property type="entry name" value="HisK_dim/P_sf"/>
</dbReference>
<comment type="subcellular location">
    <subcellularLocation>
        <location evidence="2">Membrane</location>
    </subcellularLocation>
</comment>
<keyword evidence="9" id="KW-0067">ATP-binding</keyword>
<dbReference type="InterPro" id="IPR011006">
    <property type="entry name" value="CheY-like_superfamily"/>
</dbReference>
<dbReference type="RefSeq" id="WP_185130771.1">
    <property type="nucleotide sequence ID" value="NZ_JACJVO010000024.1"/>
</dbReference>
<keyword evidence="20" id="KW-1185">Reference proteome</keyword>
<evidence type="ECO:0000256" key="10">
    <source>
        <dbReference type="ARBA" id="ARBA00023012"/>
    </source>
</evidence>
<dbReference type="InterPro" id="IPR003594">
    <property type="entry name" value="HATPase_dom"/>
</dbReference>
<dbReference type="SUPFAM" id="SSF47384">
    <property type="entry name" value="Homodimeric domain of signal transducing histidine kinase"/>
    <property type="match status" value="1"/>
</dbReference>
<dbReference type="PROSITE" id="PS50110">
    <property type="entry name" value="RESPONSE_REGULATORY"/>
    <property type="match status" value="2"/>
</dbReference>
<evidence type="ECO:0000256" key="16">
    <source>
        <dbReference type="SAM" id="MobiDB-lite"/>
    </source>
</evidence>
<keyword evidence="15" id="KW-0175">Coiled coil</keyword>
<evidence type="ECO:0000259" key="18">
    <source>
        <dbReference type="PROSITE" id="PS50110"/>
    </source>
</evidence>
<dbReference type="Proteomes" id="UP000564644">
    <property type="component" value="Unassembled WGS sequence"/>
</dbReference>
<feature type="coiled-coil region" evidence="15">
    <location>
        <begin position="1"/>
        <end position="67"/>
    </location>
</feature>
<dbReference type="InterPro" id="IPR036890">
    <property type="entry name" value="HATPase_C_sf"/>
</dbReference>
<feature type="domain" description="Histidine kinase" evidence="17">
    <location>
        <begin position="81"/>
        <end position="305"/>
    </location>
</feature>
<keyword evidence="6" id="KW-0808">Transferase</keyword>
<sequence length="583" mass="65412">MEATEEEIRLLRRELERERAARQAAERLAEQKGREIGAINRELIRMNDQLEELVRERTEELSRARDEAVEASRIKSQFLANMSHELRTPLNAIIGYSEMLKEEAEEKDEPEFAADLGRIHHAGKHLLMLINDILDLSKIEAGRMSLYLEECDLPQLIRETVTTVRPMVEAGGNRLEIEAALGRMRTDTTKLRQILYNLLSNAAKFTQGGTIRLELIPEPEPETAGGPPGYSFRVRDTGIGMTEDQVDRLFQAFIQADSSTTRQYGGTGLGLAITRKLCEMLGGSIAVESAPGRGSAFTVWLPGSLEGRETEPGTPAEAEPDGMLGDGQPTVLVIDDDPTMLGLMKKLLNREGFSVALASSGSEGIRRAKELRPRLISLDVMMPGMDGWSVLATLKSDPELAGIPVAMISMTDDKQLGYALGASDFLIKPIYREKLVALLDKHLKERRTQPVLVIEDDDATGEMMSRMLRREGYRVERAEDGREALEKLDRVDPKLILLDLMMPEMDGFQFVTELRSRKERREIPVFVVTAKDLSAEERNRLNEYAANIMQKGDFRKETLLEEIRRLLALSGLPDEREEPVRDG</sequence>
<dbReference type="FunFam" id="1.10.287.130:FF:000038">
    <property type="entry name" value="Sensory transduction histidine kinase"/>
    <property type="match status" value="1"/>
</dbReference>
<dbReference type="Pfam" id="PF00512">
    <property type="entry name" value="HisKA"/>
    <property type="match status" value="1"/>
</dbReference>
<evidence type="ECO:0000256" key="2">
    <source>
        <dbReference type="ARBA" id="ARBA00004370"/>
    </source>
</evidence>
<evidence type="ECO:0000256" key="13">
    <source>
        <dbReference type="ARBA" id="ARBA00074306"/>
    </source>
</evidence>
<gene>
    <name evidence="19" type="ORF">H7C18_19535</name>
</gene>
<keyword evidence="7" id="KW-0547">Nucleotide-binding</keyword>
<dbReference type="Pfam" id="PF02518">
    <property type="entry name" value="HATPase_c"/>
    <property type="match status" value="1"/>
</dbReference>
<keyword evidence="10" id="KW-0902">Two-component regulatory system</keyword>
<evidence type="ECO:0000259" key="17">
    <source>
        <dbReference type="PROSITE" id="PS50109"/>
    </source>
</evidence>
<dbReference type="EMBL" id="JACJVO010000024">
    <property type="protein sequence ID" value="MBB6733114.1"/>
    <property type="molecule type" value="Genomic_DNA"/>
</dbReference>
<feature type="region of interest" description="Disordered" evidence="16">
    <location>
        <begin position="305"/>
        <end position="326"/>
    </location>
</feature>
<dbReference type="Gene3D" id="1.10.287.130">
    <property type="match status" value="1"/>
</dbReference>
<organism evidence="19 20">
    <name type="scientific">Cohnella zeiphila</name>
    <dbReference type="NCBI Taxonomy" id="2761120"/>
    <lineage>
        <taxon>Bacteria</taxon>
        <taxon>Bacillati</taxon>
        <taxon>Bacillota</taxon>
        <taxon>Bacilli</taxon>
        <taxon>Bacillales</taxon>
        <taxon>Paenibacillaceae</taxon>
        <taxon>Cohnella</taxon>
    </lineage>
</organism>
<dbReference type="PROSITE" id="PS50109">
    <property type="entry name" value="HIS_KIN"/>
    <property type="match status" value="1"/>
</dbReference>
<keyword evidence="12" id="KW-0131">Cell cycle</keyword>
<proteinExistence type="inferred from homology"/>
<feature type="modified residue" description="4-aspartylphosphate" evidence="14">
    <location>
        <position position="379"/>
    </location>
</feature>
<evidence type="ECO:0000256" key="9">
    <source>
        <dbReference type="ARBA" id="ARBA00022840"/>
    </source>
</evidence>
<dbReference type="PRINTS" id="PR00344">
    <property type="entry name" value="BCTRLSENSOR"/>
</dbReference>
<evidence type="ECO:0000256" key="5">
    <source>
        <dbReference type="ARBA" id="ARBA00022553"/>
    </source>
</evidence>
<dbReference type="GO" id="GO:0005886">
    <property type="term" value="C:plasma membrane"/>
    <property type="evidence" value="ECO:0007669"/>
    <property type="project" value="TreeGrafter"/>
</dbReference>
<dbReference type="InterPro" id="IPR004358">
    <property type="entry name" value="Sig_transdc_His_kin-like_C"/>
</dbReference>
<accession>A0A7X0SNF6</accession>
<dbReference type="PANTHER" id="PTHR43047">
    <property type="entry name" value="TWO-COMPONENT HISTIDINE PROTEIN KINASE"/>
    <property type="match status" value="1"/>
</dbReference>
<dbReference type="GO" id="GO:0005524">
    <property type="term" value="F:ATP binding"/>
    <property type="evidence" value="ECO:0007669"/>
    <property type="project" value="UniProtKB-KW"/>
</dbReference>
<dbReference type="CDD" id="cd17574">
    <property type="entry name" value="REC_OmpR"/>
    <property type="match status" value="1"/>
</dbReference>
<dbReference type="Gene3D" id="3.30.565.10">
    <property type="entry name" value="Histidine kinase-like ATPase, C-terminal domain"/>
    <property type="match status" value="1"/>
</dbReference>
<keyword evidence="8" id="KW-0418">Kinase</keyword>
<keyword evidence="11" id="KW-0472">Membrane</keyword>
<evidence type="ECO:0000313" key="20">
    <source>
        <dbReference type="Proteomes" id="UP000564644"/>
    </source>
</evidence>
<feature type="modified residue" description="4-aspartylphosphate" evidence="14">
    <location>
        <position position="499"/>
    </location>
</feature>
<dbReference type="EC" id="2.7.13.3" evidence="4"/>
<feature type="domain" description="Response regulatory" evidence="18">
    <location>
        <begin position="330"/>
        <end position="443"/>
    </location>
</feature>
<name>A0A7X0SNF6_9BACL</name>
<dbReference type="InterPro" id="IPR005467">
    <property type="entry name" value="His_kinase_dom"/>
</dbReference>
<feature type="domain" description="Response regulatory" evidence="18">
    <location>
        <begin position="450"/>
        <end position="567"/>
    </location>
</feature>
<evidence type="ECO:0000256" key="4">
    <source>
        <dbReference type="ARBA" id="ARBA00012438"/>
    </source>
</evidence>
<evidence type="ECO:0000256" key="14">
    <source>
        <dbReference type="PROSITE-ProRule" id="PRU00169"/>
    </source>
</evidence>
<dbReference type="CDD" id="cd00082">
    <property type="entry name" value="HisKA"/>
    <property type="match status" value="1"/>
</dbReference>
<evidence type="ECO:0000256" key="6">
    <source>
        <dbReference type="ARBA" id="ARBA00022679"/>
    </source>
</evidence>
<dbReference type="SMART" id="SM00388">
    <property type="entry name" value="HisKA"/>
    <property type="match status" value="1"/>
</dbReference>
<evidence type="ECO:0000256" key="7">
    <source>
        <dbReference type="ARBA" id="ARBA00022741"/>
    </source>
</evidence>
<dbReference type="Pfam" id="PF00072">
    <property type="entry name" value="Response_reg"/>
    <property type="match status" value="2"/>
</dbReference>
<evidence type="ECO:0000256" key="15">
    <source>
        <dbReference type="SAM" id="Coils"/>
    </source>
</evidence>
<dbReference type="InterPro" id="IPR001789">
    <property type="entry name" value="Sig_transdc_resp-reg_receiver"/>
</dbReference>
<comment type="catalytic activity">
    <reaction evidence="1">
        <text>ATP + protein L-histidine = ADP + protein N-phospho-L-histidine.</text>
        <dbReference type="EC" id="2.7.13.3"/>
    </reaction>
</comment>
<dbReference type="GO" id="GO:0000155">
    <property type="term" value="F:phosphorelay sensor kinase activity"/>
    <property type="evidence" value="ECO:0007669"/>
    <property type="project" value="InterPro"/>
</dbReference>
<evidence type="ECO:0000256" key="11">
    <source>
        <dbReference type="ARBA" id="ARBA00023136"/>
    </source>
</evidence>
<dbReference type="InterPro" id="IPR003661">
    <property type="entry name" value="HisK_dim/P_dom"/>
</dbReference>
<comment type="caution">
    <text evidence="19">The sequence shown here is derived from an EMBL/GenBank/DDBJ whole genome shotgun (WGS) entry which is preliminary data.</text>
</comment>
<dbReference type="FunFam" id="3.30.565.10:FF:000010">
    <property type="entry name" value="Sensor histidine kinase RcsC"/>
    <property type="match status" value="1"/>
</dbReference>
<dbReference type="SMART" id="SM00448">
    <property type="entry name" value="REC"/>
    <property type="match status" value="2"/>
</dbReference>
<dbReference type="SUPFAM" id="SSF55874">
    <property type="entry name" value="ATPase domain of HSP90 chaperone/DNA topoisomerase II/histidine kinase"/>
    <property type="match status" value="1"/>
</dbReference>
<dbReference type="AlphaFoldDB" id="A0A7X0SNF6"/>
<dbReference type="SMART" id="SM00387">
    <property type="entry name" value="HATPase_c"/>
    <property type="match status" value="1"/>
</dbReference>